<evidence type="ECO:0000313" key="3">
    <source>
        <dbReference type="Proteomes" id="UP000215305"/>
    </source>
</evidence>
<dbReference type="PANTHER" id="PTHR31410:SF1">
    <property type="entry name" value="POST-GPI ATTACHMENT TO PROTEINS FACTOR 4"/>
    <property type="match status" value="1"/>
</dbReference>
<reference evidence="2" key="1">
    <citation type="submission" date="2018-08" db="EMBL/GenBank/DDBJ databases">
        <title>Draft genome sequence of azole-resistant Aspergillus thermomutatus (Neosartorya pseudofischeri) strain HMR AF 39, isolated from a human nasal aspirate.</title>
        <authorList>
            <person name="Parent-Michaud M."/>
            <person name="Dufresne P.J."/>
            <person name="Fournier E."/>
            <person name="Martineau C."/>
            <person name="Moreira S."/>
            <person name="Perkins V."/>
            <person name="De Repentigny L."/>
            <person name="Dufresne S.F."/>
        </authorList>
    </citation>
    <scope>NUCLEOTIDE SEQUENCE [LARGE SCALE GENOMIC DNA]</scope>
    <source>
        <strain evidence="2">HMR AF 39</strain>
    </source>
</reference>
<dbReference type="GeneID" id="38131475"/>
<dbReference type="RefSeq" id="XP_026617969.1">
    <property type="nucleotide sequence ID" value="XM_026763120.1"/>
</dbReference>
<accession>A0A397HRA4</accession>
<keyword evidence="1" id="KW-0472">Membrane</keyword>
<organism evidence="2 3">
    <name type="scientific">Aspergillus thermomutatus</name>
    <name type="common">Neosartorya pseudofischeri</name>
    <dbReference type="NCBI Taxonomy" id="41047"/>
    <lineage>
        <taxon>Eukaryota</taxon>
        <taxon>Fungi</taxon>
        <taxon>Dikarya</taxon>
        <taxon>Ascomycota</taxon>
        <taxon>Pezizomycotina</taxon>
        <taxon>Eurotiomycetes</taxon>
        <taxon>Eurotiomycetidae</taxon>
        <taxon>Eurotiales</taxon>
        <taxon>Aspergillaceae</taxon>
        <taxon>Aspergillus</taxon>
        <taxon>Aspergillus subgen. Fumigati</taxon>
    </lineage>
</organism>
<dbReference type="InterPro" id="IPR029675">
    <property type="entry name" value="PGAP4"/>
</dbReference>
<sequence length="444" mass="50982">MFLFSKNQRRLLVSFAVFYFLLLIFCHFNSARDPGSFFFRPEEGYRPHYSLRRIRESLEFVSRFNQSSARPEQSLQNVTSGERAPTICVGIVTVKRPIQQNLDTAVGSLLDGLSWEQRANIVIHVLFALSNPSDHPDYQQPWASNVIDRILTYKNSGADVDKMERWERKKMIADKSLIDYQLSLKSCYEDTKAPWILLLEDDVVAQREWYHHTMRSLETVKHWRSHGKIKDWLYLRLFYTEKFLGWNTEEWPTYLISSLAVISLVALTGVCARRRSWLMQGILTNSFLAVVCLLYVPLLIGLYFLAGRVTVQPMRPGVHLMNSHGCCSQALLFPREKAPLLIGHLEKMQRSGAEPVDSAIEILADQEGLDRWAISPSQVQHVGAASYKENRKSYELNGPYTVKGAHGVWSMGFEKAHEPPFGHPDASWMEPIFFEPNIRVVEAG</sequence>
<keyword evidence="3" id="KW-1185">Reference proteome</keyword>
<dbReference type="GO" id="GO:0000139">
    <property type="term" value="C:Golgi membrane"/>
    <property type="evidence" value="ECO:0007669"/>
    <property type="project" value="InterPro"/>
</dbReference>
<dbReference type="EMBL" id="NKHU02000016">
    <property type="protein sequence ID" value="RHZ65705.1"/>
    <property type="molecule type" value="Genomic_DNA"/>
</dbReference>
<keyword evidence="1" id="KW-0812">Transmembrane</keyword>
<keyword evidence="1" id="KW-1133">Transmembrane helix</keyword>
<name>A0A397HRA4_ASPTH</name>
<dbReference type="OrthoDB" id="2016523at2759"/>
<dbReference type="GO" id="GO:0006506">
    <property type="term" value="P:GPI anchor biosynthetic process"/>
    <property type="evidence" value="ECO:0007669"/>
    <property type="project" value="InterPro"/>
</dbReference>
<dbReference type="AlphaFoldDB" id="A0A397HRA4"/>
<comment type="caution">
    <text evidence="2">The sequence shown here is derived from an EMBL/GenBank/DDBJ whole genome shotgun (WGS) entry which is preliminary data.</text>
</comment>
<proteinExistence type="predicted"/>
<gene>
    <name evidence="2" type="ORF">CDV56_109501</name>
</gene>
<dbReference type="GO" id="GO:0016757">
    <property type="term" value="F:glycosyltransferase activity"/>
    <property type="evidence" value="ECO:0007669"/>
    <property type="project" value="InterPro"/>
</dbReference>
<evidence type="ECO:0000256" key="1">
    <source>
        <dbReference type="SAM" id="Phobius"/>
    </source>
</evidence>
<dbReference type="Proteomes" id="UP000215305">
    <property type="component" value="Unassembled WGS sequence"/>
</dbReference>
<feature type="transmembrane region" description="Helical" evidence="1">
    <location>
        <begin position="282"/>
        <end position="306"/>
    </location>
</feature>
<feature type="transmembrane region" description="Helical" evidence="1">
    <location>
        <begin position="251"/>
        <end position="270"/>
    </location>
</feature>
<dbReference type="PANTHER" id="PTHR31410">
    <property type="entry name" value="TRANSMEMBRANE PROTEIN 246"/>
    <property type="match status" value="1"/>
</dbReference>
<evidence type="ECO:0008006" key="4">
    <source>
        <dbReference type="Google" id="ProtNLM"/>
    </source>
</evidence>
<dbReference type="VEuPathDB" id="FungiDB:CDV56_109501"/>
<dbReference type="CDD" id="cd22189">
    <property type="entry name" value="PGAP4-like_fungal"/>
    <property type="match status" value="1"/>
</dbReference>
<protein>
    <recommendedName>
        <fullName evidence="4">Integral membrane protein</fullName>
    </recommendedName>
</protein>
<evidence type="ECO:0000313" key="2">
    <source>
        <dbReference type="EMBL" id="RHZ65705.1"/>
    </source>
</evidence>